<sequence>MEFSQRFVKPIVAISVILAGSAIATHIKSRNSDELDLKSSTECLAESLDKSCNDSHSVRDTNGYVLVK</sequence>
<dbReference type="RefSeq" id="WP_255044560.1">
    <property type="nucleotide sequence ID" value="NZ_JANEYT010000073.1"/>
</dbReference>
<gene>
    <name evidence="1" type="ORF">NHN17_20785</name>
</gene>
<dbReference type="Proteomes" id="UP001524460">
    <property type="component" value="Unassembled WGS sequence"/>
</dbReference>
<protein>
    <submittedName>
        <fullName evidence="1">Uncharacterized protein</fullName>
    </submittedName>
</protein>
<comment type="caution">
    <text evidence="1">The sequence shown here is derived from an EMBL/GenBank/DDBJ whole genome shotgun (WGS) entry which is preliminary data.</text>
</comment>
<proteinExistence type="predicted"/>
<reference evidence="1 2" key="1">
    <citation type="submission" date="2022-07" db="EMBL/GenBank/DDBJ databases">
        <title>Photobacterium pectinilyticum sp. nov., a marine bacterium isolated from surface seawater of Qingdao offshore.</title>
        <authorList>
            <person name="Wang X."/>
        </authorList>
    </citation>
    <scope>NUCLEOTIDE SEQUENCE [LARGE SCALE GENOMIC DNA]</scope>
    <source>
        <strain evidence="1 2">ZSDE20</strain>
    </source>
</reference>
<dbReference type="EMBL" id="JANEYT010000073">
    <property type="protein sequence ID" value="MCQ1060482.1"/>
    <property type="molecule type" value="Genomic_DNA"/>
</dbReference>
<name>A0ABT1N7F6_9GAMM</name>
<accession>A0ABT1N7F6</accession>
<evidence type="ECO:0000313" key="2">
    <source>
        <dbReference type="Proteomes" id="UP001524460"/>
    </source>
</evidence>
<evidence type="ECO:0000313" key="1">
    <source>
        <dbReference type="EMBL" id="MCQ1060482.1"/>
    </source>
</evidence>
<keyword evidence="2" id="KW-1185">Reference proteome</keyword>
<organism evidence="1 2">
    <name type="scientific">Photobacterium pectinilyticum</name>
    <dbReference type="NCBI Taxonomy" id="2906793"/>
    <lineage>
        <taxon>Bacteria</taxon>
        <taxon>Pseudomonadati</taxon>
        <taxon>Pseudomonadota</taxon>
        <taxon>Gammaproteobacteria</taxon>
        <taxon>Vibrionales</taxon>
        <taxon>Vibrionaceae</taxon>
        <taxon>Photobacterium</taxon>
    </lineage>
</organism>